<reference evidence="1" key="2">
    <citation type="journal article" date="2015" name="Fish Shellfish Immunol.">
        <title>Early steps in the European eel (Anguilla anguilla)-Vibrio vulnificus interaction in the gills: Role of the RtxA13 toxin.</title>
        <authorList>
            <person name="Callol A."/>
            <person name="Pajuelo D."/>
            <person name="Ebbesson L."/>
            <person name="Teles M."/>
            <person name="MacKenzie S."/>
            <person name="Amaro C."/>
        </authorList>
    </citation>
    <scope>NUCLEOTIDE SEQUENCE</scope>
</reference>
<protein>
    <submittedName>
        <fullName evidence="1">Uncharacterized protein</fullName>
    </submittedName>
</protein>
<name>A0A0E9RRY4_ANGAN</name>
<sequence>MNIIYFSLYHSGWSIYNRFHGSEPCRNYAAYITMTVNITCGDRFNK</sequence>
<organism evidence="1">
    <name type="scientific">Anguilla anguilla</name>
    <name type="common">European freshwater eel</name>
    <name type="synonym">Muraena anguilla</name>
    <dbReference type="NCBI Taxonomy" id="7936"/>
    <lineage>
        <taxon>Eukaryota</taxon>
        <taxon>Metazoa</taxon>
        <taxon>Chordata</taxon>
        <taxon>Craniata</taxon>
        <taxon>Vertebrata</taxon>
        <taxon>Euteleostomi</taxon>
        <taxon>Actinopterygii</taxon>
        <taxon>Neopterygii</taxon>
        <taxon>Teleostei</taxon>
        <taxon>Anguilliformes</taxon>
        <taxon>Anguillidae</taxon>
        <taxon>Anguilla</taxon>
    </lineage>
</organism>
<evidence type="ECO:0000313" key="1">
    <source>
        <dbReference type="EMBL" id="JAH31073.1"/>
    </source>
</evidence>
<dbReference type="EMBL" id="GBXM01077504">
    <property type="protein sequence ID" value="JAH31073.1"/>
    <property type="molecule type" value="Transcribed_RNA"/>
</dbReference>
<dbReference type="AlphaFoldDB" id="A0A0E9RRY4"/>
<accession>A0A0E9RRY4</accession>
<reference evidence="1" key="1">
    <citation type="submission" date="2014-11" db="EMBL/GenBank/DDBJ databases">
        <authorList>
            <person name="Amaro Gonzalez C."/>
        </authorList>
    </citation>
    <scope>NUCLEOTIDE SEQUENCE</scope>
</reference>
<proteinExistence type="predicted"/>